<gene>
    <name evidence="2" type="ORF">FrCorBMG51_08905</name>
</gene>
<protein>
    <recommendedName>
        <fullName evidence="4">DUF397 domain-containing protein</fullName>
    </recommendedName>
</protein>
<proteinExistence type="predicted"/>
<sequence length="76" mass="8109">MSNNPGRSQSSTRTGSSRRCCPSGSVFHAYSHSAPCAEWLYAAESTTIIRLARATPSFIAATQFDPGGESHAWTST</sequence>
<accession>A0ABR5F513</accession>
<feature type="region of interest" description="Disordered" evidence="1">
    <location>
        <begin position="1"/>
        <end position="20"/>
    </location>
</feature>
<name>A0ABR5F513_9ACTN</name>
<reference evidence="2 3" key="1">
    <citation type="submission" date="2014-12" db="EMBL/GenBank/DDBJ databases">
        <title>Frankia sp. BMG5.1 draft genome.</title>
        <authorList>
            <person name="Gtari M."/>
            <person name="Ghodhbane-Gtari F."/>
            <person name="Nouioui I."/>
            <person name="Ktari A."/>
            <person name="Hezbri K."/>
            <person name="Mimouni W."/>
            <person name="Sbissi I."/>
            <person name="Ayari A."/>
            <person name="Yamanaka T."/>
            <person name="Normand P."/>
            <person name="Tisa L.S."/>
            <person name="Boudabous A."/>
        </authorList>
    </citation>
    <scope>NUCLEOTIDE SEQUENCE [LARGE SCALE GENOMIC DNA]</scope>
    <source>
        <strain evidence="2 3">BMG5.1</strain>
    </source>
</reference>
<evidence type="ECO:0000313" key="2">
    <source>
        <dbReference type="EMBL" id="KLL11787.1"/>
    </source>
</evidence>
<keyword evidence="3" id="KW-1185">Reference proteome</keyword>
<evidence type="ECO:0000313" key="3">
    <source>
        <dbReference type="Proteomes" id="UP000035425"/>
    </source>
</evidence>
<evidence type="ECO:0000256" key="1">
    <source>
        <dbReference type="SAM" id="MobiDB-lite"/>
    </source>
</evidence>
<organism evidence="2 3">
    <name type="scientific">Protofrankia coriariae</name>
    <dbReference type="NCBI Taxonomy" id="1562887"/>
    <lineage>
        <taxon>Bacteria</taxon>
        <taxon>Bacillati</taxon>
        <taxon>Actinomycetota</taxon>
        <taxon>Actinomycetes</taxon>
        <taxon>Frankiales</taxon>
        <taxon>Frankiaceae</taxon>
        <taxon>Protofrankia</taxon>
    </lineage>
</organism>
<dbReference type="Proteomes" id="UP000035425">
    <property type="component" value="Unassembled WGS sequence"/>
</dbReference>
<evidence type="ECO:0008006" key="4">
    <source>
        <dbReference type="Google" id="ProtNLM"/>
    </source>
</evidence>
<dbReference type="EMBL" id="JWIO01000011">
    <property type="protein sequence ID" value="KLL11787.1"/>
    <property type="molecule type" value="Genomic_DNA"/>
</dbReference>
<comment type="caution">
    <text evidence="2">The sequence shown here is derived from an EMBL/GenBank/DDBJ whole genome shotgun (WGS) entry which is preliminary data.</text>
</comment>